<dbReference type="SMART" id="SM00292">
    <property type="entry name" value="BRCT"/>
    <property type="match status" value="2"/>
</dbReference>
<name>A0A5B7E1F4_PORTR</name>
<dbReference type="GO" id="GO:0006974">
    <property type="term" value="P:DNA damage response"/>
    <property type="evidence" value="ECO:0007669"/>
    <property type="project" value="TreeGrafter"/>
</dbReference>
<dbReference type="Gene3D" id="3.40.50.10190">
    <property type="entry name" value="BRCT domain"/>
    <property type="match status" value="3"/>
</dbReference>
<accession>A0A5B7E1F4</accession>
<dbReference type="InterPro" id="IPR036420">
    <property type="entry name" value="BRCT_dom_sf"/>
</dbReference>
<organism evidence="3 4">
    <name type="scientific">Portunus trituberculatus</name>
    <name type="common">Swimming crab</name>
    <name type="synonym">Neptunus trituberculatus</name>
    <dbReference type="NCBI Taxonomy" id="210409"/>
    <lineage>
        <taxon>Eukaryota</taxon>
        <taxon>Metazoa</taxon>
        <taxon>Ecdysozoa</taxon>
        <taxon>Arthropoda</taxon>
        <taxon>Crustacea</taxon>
        <taxon>Multicrustacea</taxon>
        <taxon>Malacostraca</taxon>
        <taxon>Eumalacostraca</taxon>
        <taxon>Eucarida</taxon>
        <taxon>Decapoda</taxon>
        <taxon>Pleocyemata</taxon>
        <taxon>Brachyura</taxon>
        <taxon>Eubrachyura</taxon>
        <taxon>Portunoidea</taxon>
        <taxon>Portunidae</taxon>
        <taxon>Portuninae</taxon>
        <taxon>Portunus</taxon>
    </lineage>
</organism>
<feature type="domain" description="BRCT" evidence="2">
    <location>
        <begin position="119"/>
        <end position="188"/>
    </location>
</feature>
<dbReference type="InterPro" id="IPR001357">
    <property type="entry name" value="BRCT_dom"/>
</dbReference>
<feature type="domain" description="BRCT" evidence="2">
    <location>
        <begin position="389"/>
        <end position="471"/>
    </location>
</feature>
<protein>
    <submittedName>
        <fullName evidence="3">DNA topoisomerase 2-binding protein 1</fullName>
    </submittedName>
</protein>
<dbReference type="Pfam" id="PF00533">
    <property type="entry name" value="BRCT"/>
    <property type="match status" value="2"/>
</dbReference>
<evidence type="ECO:0000256" key="1">
    <source>
        <dbReference type="SAM" id="MobiDB-lite"/>
    </source>
</evidence>
<feature type="compositionally biased region" description="Acidic residues" evidence="1">
    <location>
        <begin position="344"/>
        <end position="354"/>
    </location>
</feature>
<feature type="compositionally biased region" description="Low complexity" evidence="1">
    <location>
        <begin position="227"/>
        <end position="238"/>
    </location>
</feature>
<evidence type="ECO:0000313" key="3">
    <source>
        <dbReference type="EMBL" id="MPC27053.1"/>
    </source>
</evidence>
<feature type="region of interest" description="Disordered" evidence="1">
    <location>
        <begin position="336"/>
        <end position="366"/>
    </location>
</feature>
<feature type="region of interest" description="Disordered" evidence="1">
    <location>
        <begin position="1"/>
        <end position="43"/>
    </location>
</feature>
<dbReference type="SUPFAM" id="SSF52113">
    <property type="entry name" value="BRCT domain"/>
    <property type="match status" value="2"/>
</dbReference>
<keyword evidence="4" id="KW-1185">Reference proteome</keyword>
<reference evidence="3 4" key="1">
    <citation type="submission" date="2019-05" db="EMBL/GenBank/DDBJ databases">
        <title>Another draft genome of Portunus trituberculatus and its Hox gene families provides insights of decapod evolution.</title>
        <authorList>
            <person name="Jeong J.-H."/>
            <person name="Song I."/>
            <person name="Kim S."/>
            <person name="Choi T."/>
            <person name="Kim D."/>
            <person name="Ryu S."/>
            <person name="Kim W."/>
        </authorList>
    </citation>
    <scope>NUCLEOTIDE SEQUENCE [LARGE SCALE GENOMIC DNA]</scope>
    <source>
        <tissue evidence="3">Muscle</tissue>
    </source>
</reference>
<dbReference type="PANTHER" id="PTHR46677:SF1">
    <property type="entry name" value="SMC5-SMC6 COMPLEX LOCALIZATION FACTOR PROTEIN 1"/>
    <property type="match status" value="1"/>
</dbReference>
<feature type="region of interest" description="Disordered" evidence="1">
    <location>
        <begin position="192"/>
        <end position="285"/>
    </location>
</feature>
<dbReference type="AlphaFoldDB" id="A0A5B7E1F4"/>
<feature type="compositionally biased region" description="Basic and acidic residues" evidence="1">
    <location>
        <begin position="355"/>
        <end position="366"/>
    </location>
</feature>
<dbReference type="GO" id="GO:0016853">
    <property type="term" value="F:isomerase activity"/>
    <property type="evidence" value="ECO:0007669"/>
    <property type="project" value="UniProtKB-KW"/>
</dbReference>
<dbReference type="PANTHER" id="PTHR46677">
    <property type="entry name" value="SMC5-SMC6 COMPLEX LOCALIZATION FACTOR PROTEIN 1"/>
    <property type="match status" value="1"/>
</dbReference>
<dbReference type="GO" id="GO:0035861">
    <property type="term" value="C:site of double-strand break"/>
    <property type="evidence" value="ECO:0007669"/>
    <property type="project" value="TreeGrafter"/>
</dbReference>
<dbReference type="CDD" id="cd17727">
    <property type="entry name" value="BRCT_TopBP1_rpt6"/>
    <property type="match status" value="1"/>
</dbReference>
<gene>
    <name evidence="3" type="primary">Topbp1</name>
    <name evidence="3" type="ORF">E2C01_020206</name>
</gene>
<feature type="compositionally biased region" description="Basic and acidic residues" evidence="1">
    <location>
        <begin position="239"/>
        <end position="257"/>
    </location>
</feature>
<dbReference type="InterPro" id="IPR049936">
    <property type="entry name" value="TopBP1_BRCT_8"/>
</dbReference>
<dbReference type="GO" id="GO:2000781">
    <property type="term" value="P:positive regulation of double-strand break repair"/>
    <property type="evidence" value="ECO:0007669"/>
    <property type="project" value="InterPro"/>
</dbReference>
<proteinExistence type="predicted"/>
<dbReference type="OrthoDB" id="251770at2759"/>
<feature type="compositionally biased region" description="Polar residues" evidence="1">
    <location>
        <begin position="66"/>
        <end position="87"/>
    </location>
</feature>
<dbReference type="CDD" id="cd17728">
    <property type="entry name" value="BRCT_TopBP1_rpt8"/>
    <property type="match status" value="1"/>
</dbReference>
<dbReference type="FunFam" id="3.40.50.10190:FF:000018">
    <property type="entry name" value="DNA topoisomerase 2-binding protein 1"/>
    <property type="match status" value="1"/>
</dbReference>
<evidence type="ECO:0000259" key="2">
    <source>
        <dbReference type="PROSITE" id="PS50172"/>
    </source>
</evidence>
<dbReference type="Proteomes" id="UP000324222">
    <property type="component" value="Unassembled WGS sequence"/>
</dbReference>
<evidence type="ECO:0000313" key="4">
    <source>
        <dbReference type="Proteomes" id="UP000324222"/>
    </source>
</evidence>
<comment type="caution">
    <text evidence="3">The sequence shown here is derived from an EMBL/GenBank/DDBJ whole genome shotgun (WGS) entry which is preliminary data.</text>
</comment>
<dbReference type="PROSITE" id="PS50172">
    <property type="entry name" value="BRCT"/>
    <property type="match status" value="2"/>
</dbReference>
<dbReference type="InterPro" id="IPR042479">
    <property type="entry name" value="Slf1"/>
</dbReference>
<keyword evidence="3" id="KW-0413">Isomerase</keyword>
<dbReference type="EMBL" id="VSRR010001684">
    <property type="protein sequence ID" value="MPC27053.1"/>
    <property type="molecule type" value="Genomic_DNA"/>
</dbReference>
<dbReference type="GO" id="GO:1990166">
    <property type="term" value="P:protein localization to site of double-strand break"/>
    <property type="evidence" value="ECO:0007669"/>
    <property type="project" value="TreeGrafter"/>
</dbReference>
<dbReference type="CDD" id="cd17738">
    <property type="entry name" value="BRCT_TopBP1_rpt7"/>
    <property type="match status" value="1"/>
</dbReference>
<sequence length="637" mass="72597">MPASRPDLPKLSSTTRSKVREISDSFSTSPPPPPAISTETPGREFYRKFYEDIKETMRKYKRKTPLQLQEGRSQVSTAQESQETNSQNRKEQTEEEKCDGPLKGVVVCSSRKFIDQWKEMDQVVTELDGQFLHSYGLEVTHFLFQGRSNDLNKEFRRAKQDGKIVVSPDWLWLCQEKGIRVDEELFPHTYNPNMSLPLTGGMRSPKSKNSLKRKYPEEGEEVEEESSQQQEKQQQQLESKPESESDQEKEKLSKQLEEIGALAQVSGKRSGVGRGRTKPPGEWCRPTAARHVDIETQPISGEEPESQSTGITWEDPVEREARLHLWNQLGGSTEDMMEQNQDQDQQESVEEETKEEDKVRHEKVKEKAAPACNELLEMVNKPSSSLTPVFVLVGMSEEKRQHYSKIVQELGATITLGPTFNPEITHLVAETLSRSERTLAAIASGKWVLHDSYLDHSFQEGHFLQEELYAWGNPAAQHLPPLQPENTRVQLAKAAWRWRCAINGSDGRMCQQPFQHMVALVLSSKDRVGAFTRMIKAGGGEVSPEWQVIPYCLLSPPYGDLRGITHFFVEMDKTTEKVDIEAFVGRGIPCLKPIFINNYLIMDPLPEEEDHYISQYKDLLLSMSGHNQSGVKRLRRE</sequence>
<feature type="region of interest" description="Disordered" evidence="1">
    <location>
        <begin position="60"/>
        <end position="98"/>
    </location>
</feature>
<dbReference type="GO" id="GO:0005634">
    <property type="term" value="C:nucleus"/>
    <property type="evidence" value="ECO:0007669"/>
    <property type="project" value="TreeGrafter"/>
</dbReference>